<dbReference type="SUPFAM" id="SSF53474">
    <property type="entry name" value="alpha/beta-Hydrolases"/>
    <property type="match status" value="1"/>
</dbReference>
<evidence type="ECO:0000259" key="2">
    <source>
        <dbReference type="Pfam" id="PF20434"/>
    </source>
</evidence>
<comment type="caution">
    <text evidence="3">The sequence shown here is derived from an EMBL/GenBank/DDBJ whole genome shotgun (WGS) entry which is preliminary data.</text>
</comment>
<dbReference type="InterPro" id="IPR029058">
    <property type="entry name" value="AB_hydrolase_fold"/>
</dbReference>
<dbReference type="PANTHER" id="PTHR48081:SF13">
    <property type="entry name" value="ALPHA_BETA HYDROLASE"/>
    <property type="match status" value="1"/>
</dbReference>
<keyword evidence="4" id="KW-1185">Reference proteome</keyword>
<dbReference type="Pfam" id="PF20434">
    <property type="entry name" value="BD-FAE"/>
    <property type="match status" value="1"/>
</dbReference>
<dbReference type="InterPro" id="IPR050300">
    <property type="entry name" value="GDXG_lipolytic_enzyme"/>
</dbReference>
<organism evidence="3 4">
    <name type="scientific">Streptococcus loxodontisalivarius</name>
    <dbReference type="NCBI Taxonomy" id="1349415"/>
    <lineage>
        <taxon>Bacteria</taxon>
        <taxon>Bacillati</taxon>
        <taxon>Bacillota</taxon>
        <taxon>Bacilli</taxon>
        <taxon>Lactobacillales</taxon>
        <taxon>Streptococcaceae</taxon>
        <taxon>Streptococcus</taxon>
    </lineage>
</organism>
<accession>A0ABS2PRL4</accession>
<keyword evidence="1" id="KW-0378">Hydrolase</keyword>
<reference evidence="3 4" key="1">
    <citation type="submission" date="2021-01" db="EMBL/GenBank/DDBJ databases">
        <title>Genomic Encyclopedia of Type Strains, Phase IV (KMG-IV): sequencing the most valuable type-strain genomes for metagenomic binning, comparative biology and taxonomic classification.</title>
        <authorList>
            <person name="Goeker M."/>
        </authorList>
    </citation>
    <scope>NUCLEOTIDE SEQUENCE [LARGE SCALE GENOMIC DNA]</scope>
    <source>
        <strain evidence="3 4">DSM 27382</strain>
    </source>
</reference>
<protein>
    <submittedName>
        <fullName evidence="3">Acetyl esterase/lipase</fullName>
    </submittedName>
</protein>
<name>A0ABS2PRL4_9STRE</name>
<dbReference type="Gene3D" id="3.40.50.1820">
    <property type="entry name" value="alpha/beta hydrolase"/>
    <property type="match status" value="1"/>
</dbReference>
<sequence>MVTTISYASQSSSQVLDLYQPENPKDKNPLLILVHGGAFIFGDQKMPIFQPVISKALSLGYVVASLDYRKSKEAIFPAALADVKAAVRFLKAQADEFAIDSDNITIWGESAGAYLSVMTALTAEVKALDGDLSVALEESSAVHKLVSFYAPVDFYHLKSDYRAFGNLDNGDGHFEALFLGVEDIYQSEAACAASYWETYRDQLPADFSLKAIVEVGGEGDDKVPYLQSQHLAEKLEALAGVTVSYKQIKEAKHEDPLFYTEENLSEIFEKLED</sequence>
<dbReference type="RefSeq" id="WP_205009047.1">
    <property type="nucleotide sequence ID" value="NZ_JAFBEH010000006.1"/>
</dbReference>
<dbReference type="Proteomes" id="UP000697472">
    <property type="component" value="Unassembled WGS sequence"/>
</dbReference>
<proteinExistence type="predicted"/>
<dbReference type="EMBL" id="JAFBEH010000006">
    <property type="protein sequence ID" value="MBM7642195.1"/>
    <property type="molecule type" value="Genomic_DNA"/>
</dbReference>
<dbReference type="PANTHER" id="PTHR48081">
    <property type="entry name" value="AB HYDROLASE SUPERFAMILY PROTEIN C4A8.06C"/>
    <property type="match status" value="1"/>
</dbReference>
<evidence type="ECO:0000313" key="3">
    <source>
        <dbReference type="EMBL" id="MBM7642195.1"/>
    </source>
</evidence>
<feature type="domain" description="BD-FAE-like" evidence="2">
    <location>
        <begin position="16"/>
        <end position="235"/>
    </location>
</feature>
<evidence type="ECO:0000256" key="1">
    <source>
        <dbReference type="ARBA" id="ARBA00022801"/>
    </source>
</evidence>
<gene>
    <name evidence="3" type="ORF">JOC28_000488</name>
</gene>
<dbReference type="InterPro" id="IPR049492">
    <property type="entry name" value="BD-FAE-like_dom"/>
</dbReference>
<evidence type="ECO:0000313" key="4">
    <source>
        <dbReference type="Proteomes" id="UP000697472"/>
    </source>
</evidence>